<name>A0ABY8QG41_9RHOB</name>
<gene>
    <name evidence="1" type="ORF">QF118_12590</name>
</gene>
<sequence length="326" mass="35212">MGRIGSGQAQLVGAIIKEVSTGQILGHVQQTQGLAKKLLQAGGSAVQAGFAPLGLINVAQNEQIKARLGQLSQGLSHLQSLQFANMALTGIGIGVMVSGFVVMSRRLNAIEAHLDTLREDVREIGKMMQQAELRILFSDMRAALKDLEHVATRKDHLSLASALQRQFSTQVSRFSDLLEQAMRPAKATTLPKERLDLIWSLSSALWLCQEAELRALFVSEDMLHVQNYADLYVQENLKHLVDLNPDALARLIAASQEDLGSAIALRLTAASDLSLIADGFSTAIENLGQQRSLAQALVDAGISGRDFIQAATGETEKPLLFIPSNA</sequence>
<evidence type="ECO:0000313" key="1">
    <source>
        <dbReference type="EMBL" id="WGW02772.1"/>
    </source>
</evidence>
<dbReference type="EMBL" id="CP124616">
    <property type="protein sequence ID" value="WGW02772.1"/>
    <property type="molecule type" value="Genomic_DNA"/>
</dbReference>
<organism evidence="1 2">
    <name type="scientific">Tropicibacter oceani</name>
    <dbReference type="NCBI Taxonomy" id="3058420"/>
    <lineage>
        <taxon>Bacteria</taxon>
        <taxon>Pseudomonadati</taxon>
        <taxon>Pseudomonadota</taxon>
        <taxon>Alphaproteobacteria</taxon>
        <taxon>Rhodobacterales</taxon>
        <taxon>Roseobacteraceae</taxon>
        <taxon>Tropicibacter</taxon>
    </lineage>
</organism>
<keyword evidence="2" id="KW-1185">Reference proteome</keyword>
<dbReference type="Proteomes" id="UP001241605">
    <property type="component" value="Chromosome"/>
</dbReference>
<proteinExistence type="predicted"/>
<protein>
    <recommendedName>
        <fullName evidence="3">HBM domain-containing protein</fullName>
    </recommendedName>
</protein>
<reference evidence="1 2" key="1">
    <citation type="submission" date="2023-05" db="EMBL/GenBank/DDBJ databases">
        <title>YMD87, complete Genome.</title>
        <authorList>
            <person name="Zhang J."/>
            <person name="Xu X."/>
        </authorList>
    </citation>
    <scope>NUCLEOTIDE SEQUENCE [LARGE SCALE GENOMIC DNA]</scope>
    <source>
        <strain evidence="1 2">YMD87</strain>
    </source>
</reference>
<dbReference type="RefSeq" id="WP_282299403.1">
    <property type="nucleotide sequence ID" value="NZ_CP124616.1"/>
</dbReference>
<evidence type="ECO:0000313" key="2">
    <source>
        <dbReference type="Proteomes" id="UP001241605"/>
    </source>
</evidence>
<accession>A0ABY8QG41</accession>
<evidence type="ECO:0008006" key="3">
    <source>
        <dbReference type="Google" id="ProtNLM"/>
    </source>
</evidence>